<keyword evidence="6" id="KW-1185">Reference proteome</keyword>
<evidence type="ECO:0000313" key="5">
    <source>
        <dbReference type="Ensembl" id="ENSPKIP00000006758.1"/>
    </source>
</evidence>
<feature type="domain" description="BTB" evidence="4">
    <location>
        <begin position="216"/>
        <end position="282"/>
    </location>
</feature>
<dbReference type="Pfam" id="PF01344">
    <property type="entry name" value="Kelch_1"/>
    <property type="match status" value="1"/>
</dbReference>
<dbReference type="Pfam" id="PF21536">
    <property type="entry name" value="BTB_KLHL33"/>
    <property type="match status" value="1"/>
</dbReference>
<dbReference type="Gene3D" id="2.120.10.80">
    <property type="entry name" value="Kelch-type beta propeller"/>
    <property type="match status" value="2"/>
</dbReference>
<accession>A0A3B3QKW3</accession>
<dbReference type="InterPro" id="IPR006652">
    <property type="entry name" value="Kelch_1"/>
</dbReference>
<dbReference type="SMART" id="SM00875">
    <property type="entry name" value="BACK"/>
    <property type="match status" value="1"/>
</dbReference>
<dbReference type="InterPro" id="IPR015915">
    <property type="entry name" value="Kelch-typ_b-propeller"/>
</dbReference>
<reference evidence="5" key="2">
    <citation type="submission" date="2025-09" db="UniProtKB">
        <authorList>
            <consortium name="Ensembl"/>
        </authorList>
    </citation>
    <scope>IDENTIFICATION</scope>
</reference>
<dbReference type="InterPro" id="IPR011333">
    <property type="entry name" value="SKP1/BTB/POZ_sf"/>
</dbReference>
<keyword evidence="1" id="KW-0880">Kelch repeat</keyword>
<dbReference type="Proteomes" id="UP000261540">
    <property type="component" value="Unplaced"/>
</dbReference>
<name>A0A3B3QKW3_9TELE</name>
<dbReference type="SMART" id="SM00612">
    <property type="entry name" value="Kelch"/>
    <property type="match status" value="4"/>
</dbReference>
<dbReference type="PROSITE" id="PS50097">
    <property type="entry name" value="BTB"/>
    <property type="match status" value="2"/>
</dbReference>
<keyword evidence="2" id="KW-0677">Repeat</keyword>
<dbReference type="GeneTree" id="ENSGT00940000164143"/>
<evidence type="ECO:0000313" key="6">
    <source>
        <dbReference type="Proteomes" id="UP000261540"/>
    </source>
</evidence>
<dbReference type="Ensembl" id="ENSPKIT00000030789.1">
    <property type="protein sequence ID" value="ENSPKIP00000006758.1"/>
    <property type="gene ID" value="ENSPKIG00000022907.1"/>
</dbReference>
<evidence type="ECO:0000259" key="4">
    <source>
        <dbReference type="PROSITE" id="PS50097"/>
    </source>
</evidence>
<dbReference type="PANTHER" id="PTHR45632:SF14">
    <property type="entry name" value="KELCH-LIKE PROTEIN 33"/>
    <property type="match status" value="1"/>
</dbReference>
<dbReference type="AlphaFoldDB" id="A0A3B3QKW3"/>
<dbReference type="PANTHER" id="PTHR45632">
    <property type="entry name" value="LD33804P"/>
    <property type="match status" value="1"/>
</dbReference>
<dbReference type="SUPFAM" id="SSF117281">
    <property type="entry name" value="Kelch motif"/>
    <property type="match status" value="1"/>
</dbReference>
<feature type="compositionally biased region" description="Basic and acidic residues" evidence="3">
    <location>
        <begin position="1"/>
        <end position="26"/>
    </location>
</feature>
<dbReference type="SMART" id="SM00225">
    <property type="entry name" value="BTB"/>
    <property type="match status" value="2"/>
</dbReference>
<dbReference type="Pfam" id="PF00651">
    <property type="entry name" value="BTB"/>
    <property type="match status" value="1"/>
</dbReference>
<dbReference type="Pfam" id="PF07707">
    <property type="entry name" value="BACK"/>
    <property type="match status" value="1"/>
</dbReference>
<protein>
    <submittedName>
        <fullName evidence="5">Si:ch211-63p21.8</fullName>
    </submittedName>
</protein>
<dbReference type="InterPro" id="IPR000210">
    <property type="entry name" value="BTB/POZ_dom"/>
</dbReference>
<dbReference type="STRING" id="1676925.ENSPKIP00000006758"/>
<dbReference type="Pfam" id="PF24681">
    <property type="entry name" value="Kelch_KLHDC2_KLHL20_DRC7"/>
    <property type="match status" value="1"/>
</dbReference>
<feature type="region of interest" description="Disordered" evidence="3">
    <location>
        <begin position="1"/>
        <end position="31"/>
    </location>
</feature>
<evidence type="ECO:0000256" key="2">
    <source>
        <dbReference type="ARBA" id="ARBA00022737"/>
    </source>
</evidence>
<reference evidence="5" key="1">
    <citation type="submission" date="2025-08" db="UniProtKB">
        <authorList>
            <consortium name="Ensembl"/>
        </authorList>
    </citation>
    <scope>IDENTIFICATION</scope>
</reference>
<dbReference type="Gene3D" id="3.30.710.10">
    <property type="entry name" value="Potassium Channel Kv1.1, Chain A"/>
    <property type="match status" value="2"/>
</dbReference>
<organism evidence="5 6">
    <name type="scientific">Paramormyrops kingsleyae</name>
    <dbReference type="NCBI Taxonomy" id="1676925"/>
    <lineage>
        <taxon>Eukaryota</taxon>
        <taxon>Metazoa</taxon>
        <taxon>Chordata</taxon>
        <taxon>Craniata</taxon>
        <taxon>Vertebrata</taxon>
        <taxon>Euteleostomi</taxon>
        <taxon>Actinopterygii</taxon>
        <taxon>Neopterygii</taxon>
        <taxon>Teleostei</taxon>
        <taxon>Osteoglossocephala</taxon>
        <taxon>Osteoglossomorpha</taxon>
        <taxon>Osteoglossiformes</taxon>
        <taxon>Mormyridae</taxon>
        <taxon>Paramormyrops</taxon>
    </lineage>
</organism>
<evidence type="ECO:0000256" key="1">
    <source>
        <dbReference type="ARBA" id="ARBA00022441"/>
    </source>
</evidence>
<dbReference type="InterPro" id="IPR011705">
    <property type="entry name" value="BACK"/>
</dbReference>
<evidence type="ECO:0000256" key="3">
    <source>
        <dbReference type="SAM" id="MobiDB-lite"/>
    </source>
</evidence>
<sequence>MDINKHLPKEWEEKWKAEKEQRKKMQAEGGEGLEAENRKLQWIKAYNSHRMGVKIFQALKDFKESLVLTDLTLSTADGRRLCTHSSVMAAVSTLLHRQVQQRDKEKNAQKEQSEADLSCPDGELCVSLGPEIEFAGLASVVEFAYTGTILGLTGQRVAQVQAAAHALEASRVLEVCSEKEEQQFKVEEVQRERKIERKLKESLQCIRQLWMEKLGCDVELEAEGQSFHHRVILAASSDYFRAMFTSGMRESHQPIITLLSLGSVELETLIDCSYSGTLPLGWDSVFQLTCTALQLQIQPALSLCLDFLHKEIDANSCLDVASFAEAYGMPALQELAEDFILRCFPEVAATPKFLDLPPEKLYDYSSSDSLCVPSELAVFRAIVAWIEANPKERLGLAKQLMTGVRFPLMTFREFREVRAINLRMECDGEKEVDLYGAALKEFGFGLSDSLQKCRVRHPKDTLLVVGGDQLDPDFGQRLPSRQLWFINSLRNRTGLVKEVEWRLLGEMPDSARFRHGLAVLGGQVYIAGGCDYYAKGDTLKSAYYDPVQNTWQRLADMHEFRSNFSLVVRGEKLYAMGGDKEINTNLATVECYCPDKNHWFAHPLDQASSGYAATVWEGEIFISGGFNCKYQCLVSMFLYHPERGTTYLSDMSQDRAEHCMEKLTCRLYVAGGVCNLRKFYTDQLFCESYDPMTDCWSSIPSLPIPHVGAASAVLEGKVYILGGYSQEDYSESALLHRYDPASLRWENMGRMPGPKTDIRACVLRLPPHLRS</sequence>
<dbReference type="Gene3D" id="1.25.40.420">
    <property type="match status" value="1"/>
</dbReference>
<proteinExistence type="predicted"/>
<feature type="domain" description="BTB" evidence="4">
    <location>
        <begin position="69"/>
        <end position="149"/>
    </location>
</feature>
<dbReference type="SUPFAM" id="SSF54695">
    <property type="entry name" value="POZ domain"/>
    <property type="match status" value="2"/>
</dbReference>